<keyword evidence="2" id="KW-1185">Reference proteome</keyword>
<evidence type="ECO:0000313" key="2">
    <source>
        <dbReference type="Proteomes" id="UP001196413"/>
    </source>
</evidence>
<comment type="caution">
    <text evidence="1">The sequence shown here is derived from an EMBL/GenBank/DDBJ whole genome shotgun (WGS) entry which is preliminary data.</text>
</comment>
<protein>
    <submittedName>
        <fullName evidence="1">Uncharacterized protein</fullName>
    </submittedName>
</protein>
<sequence>MVVMRRDARGAELNPITLRQINNALWNATARLSSKLQGDLLGQHSRSLKKKTKSEFDPRILDPHNQKLVMMGLVNNIKKFILIRAHKLVCK</sequence>
<gene>
    <name evidence="1" type="ORF">KIN20_007503</name>
</gene>
<feature type="non-terminal residue" evidence="1">
    <location>
        <position position="91"/>
    </location>
</feature>
<evidence type="ECO:0000313" key="1">
    <source>
        <dbReference type="EMBL" id="KAJ1351489.1"/>
    </source>
</evidence>
<dbReference type="EMBL" id="JAHQIW010001089">
    <property type="protein sequence ID" value="KAJ1351489.1"/>
    <property type="molecule type" value="Genomic_DNA"/>
</dbReference>
<name>A0AAD5QJ84_PARTN</name>
<dbReference type="AlphaFoldDB" id="A0AAD5QJ84"/>
<reference evidence="1" key="1">
    <citation type="submission" date="2021-06" db="EMBL/GenBank/DDBJ databases">
        <title>Parelaphostrongylus tenuis whole genome reference sequence.</title>
        <authorList>
            <person name="Garwood T.J."/>
            <person name="Larsen P.A."/>
            <person name="Fountain-Jones N.M."/>
            <person name="Garbe J.R."/>
            <person name="Macchietto M.G."/>
            <person name="Kania S.A."/>
            <person name="Gerhold R.W."/>
            <person name="Richards J.E."/>
            <person name="Wolf T.M."/>
        </authorList>
    </citation>
    <scope>NUCLEOTIDE SEQUENCE</scope>
    <source>
        <strain evidence="1">MNPRO001-30</strain>
        <tissue evidence="1">Meninges</tissue>
    </source>
</reference>
<organism evidence="1 2">
    <name type="scientific">Parelaphostrongylus tenuis</name>
    <name type="common">Meningeal worm</name>
    <dbReference type="NCBI Taxonomy" id="148309"/>
    <lineage>
        <taxon>Eukaryota</taxon>
        <taxon>Metazoa</taxon>
        <taxon>Ecdysozoa</taxon>
        <taxon>Nematoda</taxon>
        <taxon>Chromadorea</taxon>
        <taxon>Rhabditida</taxon>
        <taxon>Rhabditina</taxon>
        <taxon>Rhabditomorpha</taxon>
        <taxon>Strongyloidea</taxon>
        <taxon>Metastrongylidae</taxon>
        <taxon>Parelaphostrongylus</taxon>
    </lineage>
</organism>
<dbReference type="Proteomes" id="UP001196413">
    <property type="component" value="Unassembled WGS sequence"/>
</dbReference>
<accession>A0AAD5QJ84</accession>
<proteinExistence type="predicted"/>